<proteinExistence type="predicted"/>
<organism evidence="2 3">
    <name type="scientific">Sulfitobacter aestuarii</name>
    <dbReference type="NCBI Taxonomy" id="2161676"/>
    <lineage>
        <taxon>Bacteria</taxon>
        <taxon>Pseudomonadati</taxon>
        <taxon>Pseudomonadota</taxon>
        <taxon>Alphaproteobacteria</taxon>
        <taxon>Rhodobacterales</taxon>
        <taxon>Roseobacteraceae</taxon>
        <taxon>Sulfitobacter</taxon>
    </lineage>
</organism>
<feature type="chain" id="PRO_5046715908" evidence="1">
    <location>
        <begin position="18"/>
        <end position="112"/>
    </location>
</feature>
<name>A0ABW5U8C9_9RHOB</name>
<keyword evidence="1" id="KW-0732">Signal</keyword>
<evidence type="ECO:0000313" key="2">
    <source>
        <dbReference type="EMBL" id="MFD2741012.1"/>
    </source>
</evidence>
<dbReference type="RefSeq" id="WP_386375439.1">
    <property type="nucleotide sequence ID" value="NZ_JBHUMP010000016.1"/>
</dbReference>
<evidence type="ECO:0000313" key="3">
    <source>
        <dbReference type="Proteomes" id="UP001597474"/>
    </source>
</evidence>
<evidence type="ECO:0000256" key="1">
    <source>
        <dbReference type="SAM" id="SignalP"/>
    </source>
</evidence>
<dbReference type="EMBL" id="JBHUMP010000016">
    <property type="protein sequence ID" value="MFD2741012.1"/>
    <property type="molecule type" value="Genomic_DNA"/>
</dbReference>
<protein>
    <submittedName>
        <fullName evidence="2">Uncharacterized protein</fullName>
    </submittedName>
</protein>
<feature type="signal peptide" evidence="1">
    <location>
        <begin position="1"/>
        <end position="17"/>
    </location>
</feature>
<accession>A0ABW5U8C9</accession>
<sequence>MLASLHLAIFVFFASFAPGVMPMAHGGTITVELCTGEGMVEVTLDAQGNPVEHGLPACGWAVHHLVAPLGAPTFSAAVLALLPDMQPAPSPRLSVMRRMQVQNLSRGPPRFL</sequence>
<reference evidence="3" key="1">
    <citation type="journal article" date="2019" name="Int. J. Syst. Evol. Microbiol.">
        <title>The Global Catalogue of Microorganisms (GCM) 10K type strain sequencing project: providing services to taxonomists for standard genome sequencing and annotation.</title>
        <authorList>
            <consortium name="The Broad Institute Genomics Platform"/>
            <consortium name="The Broad Institute Genome Sequencing Center for Infectious Disease"/>
            <person name="Wu L."/>
            <person name="Ma J."/>
        </authorList>
    </citation>
    <scope>NUCLEOTIDE SEQUENCE [LARGE SCALE GENOMIC DNA]</scope>
    <source>
        <strain evidence="3">TISTR 2562</strain>
    </source>
</reference>
<gene>
    <name evidence="2" type="ORF">ACFSUD_15620</name>
</gene>
<keyword evidence="3" id="KW-1185">Reference proteome</keyword>
<comment type="caution">
    <text evidence="2">The sequence shown here is derived from an EMBL/GenBank/DDBJ whole genome shotgun (WGS) entry which is preliminary data.</text>
</comment>
<dbReference type="Proteomes" id="UP001597474">
    <property type="component" value="Unassembled WGS sequence"/>
</dbReference>